<dbReference type="InterPro" id="IPR028082">
    <property type="entry name" value="Peripla_BP_I"/>
</dbReference>
<evidence type="ECO:0000256" key="8">
    <source>
        <dbReference type="ARBA" id="ARBA00034323"/>
    </source>
</evidence>
<keyword evidence="6" id="KW-0574">Periplasm</keyword>
<dbReference type="STRING" id="545697.HMPREF0216_02513"/>
<name>L1QBR7_9CLOT</name>
<dbReference type="PANTHER" id="PTHR30036:SF2">
    <property type="entry name" value="D-GALACTOSE_METHYL-GALACTOSIDE BINDING PERIPLASMIC PROTEIN MGLB"/>
    <property type="match status" value="1"/>
</dbReference>
<dbReference type="CDD" id="cd01539">
    <property type="entry name" value="PBP1_GGBP"/>
    <property type="match status" value="1"/>
</dbReference>
<evidence type="ECO:0000313" key="12">
    <source>
        <dbReference type="Proteomes" id="UP000010420"/>
    </source>
</evidence>
<dbReference type="SUPFAM" id="SSF53822">
    <property type="entry name" value="Periplasmic binding protein-like I"/>
    <property type="match status" value="1"/>
</dbReference>
<evidence type="ECO:0000256" key="3">
    <source>
        <dbReference type="ARBA" id="ARBA00022597"/>
    </source>
</evidence>
<dbReference type="EMBL" id="AMEZ01000070">
    <property type="protein sequence ID" value="EKY25413.1"/>
    <property type="molecule type" value="Genomic_DNA"/>
</dbReference>
<gene>
    <name evidence="11" type="ORF">HMPREF0216_02513</name>
</gene>
<dbReference type="eggNOG" id="COG1879">
    <property type="taxonomic scope" value="Bacteria"/>
</dbReference>
<proteinExistence type="predicted"/>
<dbReference type="GO" id="GO:0046872">
    <property type="term" value="F:metal ion binding"/>
    <property type="evidence" value="ECO:0007669"/>
    <property type="project" value="UniProtKB-KW"/>
</dbReference>
<dbReference type="PANTHER" id="PTHR30036">
    <property type="entry name" value="D-XYLOSE-BINDING PERIPLASMIC PROTEIN"/>
    <property type="match status" value="1"/>
</dbReference>
<dbReference type="PATRIC" id="fig|545697.3.peg.2474"/>
<dbReference type="Proteomes" id="UP000010420">
    <property type="component" value="Unassembled WGS sequence"/>
</dbReference>
<evidence type="ECO:0000256" key="4">
    <source>
        <dbReference type="ARBA" id="ARBA00022723"/>
    </source>
</evidence>
<accession>L1QBR7</accession>
<dbReference type="GO" id="GO:0030288">
    <property type="term" value="C:outer membrane-bounded periplasmic space"/>
    <property type="evidence" value="ECO:0007669"/>
    <property type="project" value="TreeGrafter"/>
</dbReference>
<keyword evidence="4" id="KW-0479">Metal-binding</keyword>
<keyword evidence="7" id="KW-0106">Calcium</keyword>
<dbReference type="InterPro" id="IPR044085">
    <property type="entry name" value="MglB-like_PBP1"/>
</dbReference>
<evidence type="ECO:0000259" key="10">
    <source>
        <dbReference type="Pfam" id="PF13407"/>
    </source>
</evidence>
<keyword evidence="5" id="KW-0732">Signal</keyword>
<organism evidence="11 12">
    <name type="scientific">Clostridium celatum DSM 1785</name>
    <dbReference type="NCBI Taxonomy" id="545697"/>
    <lineage>
        <taxon>Bacteria</taxon>
        <taxon>Bacillati</taxon>
        <taxon>Bacillota</taxon>
        <taxon>Clostridia</taxon>
        <taxon>Eubacteriales</taxon>
        <taxon>Clostridiaceae</taxon>
        <taxon>Clostridium</taxon>
    </lineage>
</organism>
<comment type="caution">
    <text evidence="11">The sequence shown here is derived from an EMBL/GenBank/DDBJ whole genome shotgun (WGS) entry which is preliminary data.</text>
</comment>
<dbReference type="Gene3D" id="3.40.50.2300">
    <property type="match status" value="2"/>
</dbReference>
<protein>
    <recommendedName>
        <fullName evidence="9">D-galactose/methyl-galactoside binding periplasmic protein MglB</fullName>
    </recommendedName>
</protein>
<dbReference type="Pfam" id="PF13407">
    <property type="entry name" value="Peripla_BP_4"/>
    <property type="match status" value="1"/>
</dbReference>
<evidence type="ECO:0000256" key="6">
    <source>
        <dbReference type="ARBA" id="ARBA00022764"/>
    </source>
</evidence>
<dbReference type="AlphaFoldDB" id="L1QBR7"/>
<dbReference type="InterPro" id="IPR050555">
    <property type="entry name" value="Bact_Solute-Bind_Prot2"/>
</dbReference>
<dbReference type="InterPro" id="IPR025997">
    <property type="entry name" value="SBP_2_dom"/>
</dbReference>
<comment type="subunit">
    <text evidence="8">The ABC transporter complex is composed of one ATP-binding protein (MglA), two transmembrane proteins (MglC) and a solute-binding protein (MglB).</text>
</comment>
<comment type="subcellular location">
    <subcellularLocation>
        <location evidence="1">Cell envelope</location>
    </subcellularLocation>
</comment>
<evidence type="ECO:0000256" key="2">
    <source>
        <dbReference type="ARBA" id="ARBA00022448"/>
    </source>
</evidence>
<dbReference type="GO" id="GO:0030246">
    <property type="term" value="F:carbohydrate binding"/>
    <property type="evidence" value="ECO:0007669"/>
    <property type="project" value="InterPro"/>
</dbReference>
<evidence type="ECO:0000313" key="11">
    <source>
        <dbReference type="EMBL" id="EKY25413.1"/>
    </source>
</evidence>
<dbReference type="HOGENOM" id="CLU_037628_3_1_9"/>
<evidence type="ECO:0000256" key="1">
    <source>
        <dbReference type="ARBA" id="ARBA00004196"/>
    </source>
</evidence>
<evidence type="ECO:0000256" key="9">
    <source>
        <dbReference type="ARBA" id="ARBA00034344"/>
    </source>
</evidence>
<keyword evidence="2" id="KW-0813">Transport</keyword>
<sequence length="395" mass="42925">MKNFVWSKDYENYIIINVNDIQNLRTYTGFKKWEGIFMKNIKKLVALAVTTVMVTALVGCGGNDAAKDNTSSNGSNATDTEKDTAEKTLKVGVCLYKFDDTYISTVRQNLEKLAKESDGKVEFTFYDGKGDQATQNDSIDTLIQKGVDLLLVNLVDTGAGQTVVDKIKDADIPVVLFNREPSEDVIKSYDKAVFIGTNAIEAGVMQGKILSDVWNKDSSAIDKNGDGKMQYVMLQGEPDNPEAVARTKYSVSTINDNGIETEELALQVCNWDQALAQNAMEAWFAKDGEKIEVVIANNDGMAQGAIAALQAQGYNNGDESKFIPVVGVDATAAAQDLISKGYMTGSVLQDAEGMAKALYECGLNLAEGKTAIDGTSYEFDDTGVAVRIPYQEFVK</sequence>
<keyword evidence="3" id="KW-0762">Sugar transport</keyword>
<evidence type="ECO:0000256" key="5">
    <source>
        <dbReference type="ARBA" id="ARBA00022729"/>
    </source>
</evidence>
<keyword evidence="12" id="KW-1185">Reference proteome</keyword>
<feature type="domain" description="Periplasmic binding protein" evidence="10">
    <location>
        <begin position="91"/>
        <end position="369"/>
    </location>
</feature>
<reference evidence="11 12" key="1">
    <citation type="submission" date="2012-05" db="EMBL/GenBank/DDBJ databases">
        <authorList>
            <person name="Weinstock G."/>
            <person name="Sodergren E."/>
            <person name="Lobos E.A."/>
            <person name="Fulton L."/>
            <person name="Fulton R."/>
            <person name="Courtney L."/>
            <person name="Fronick C."/>
            <person name="O'Laughlin M."/>
            <person name="Godfrey J."/>
            <person name="Wilson R.M."/>
            <person name="Miner T."/>
            <person name="Farmer C."/>
            <person name="Delehaunty K."/>
            <person name="Cordes M."/>
            <person name="Minx P."/>
            <person name="Tomlinson C."/>
            <person name="Chen J."/>
            <person name="Wollam A."/>
            <person name="Pepin K.H."/>
            <person name="Bhonagiri V."/>
            <person name="Zhang X."/>
            <person name="Suruliraj S."/>
            <person name="Warren W."/>
            <person name="Mitreva M."/>
            <person name="Mardis E.R."/>
            <person name="Wilson R.K."/>
        </authorList>
    </citation>
    <scope>NUCLEOTIDE SEQUENCE [LARGE SCALE GENOMIC DNA]</scope>
    <source>
        <strain evidence="11 12">DSM 1785</strain>
    </source>
</reference>
<evidence type="ECO:0000256" key="7">
    <source>
        <dbReference type="ARBA" id="ARBA00022837"/>
    </source>
</evidence>